<feature type="transmembrane region" description="Helical" evidence="7">
    <location>
        <begin position="16"/>
        <end position="34"/>
    </location>
</feature>
<organism evidence="9 10">
    <name type="scientific">Neptunomonas marina</name>
    <dbReference type="NCBI Taxonomy" id="1815562"/>
    <lineage>
        <taxon>Bacteria</taxon>
        <taxon>Pseudomonadati</taxon>
        <taxon>Pseudomonadota</taxon>
        <taxon>Gammaproteobacteria</taxon>
        <taxon>Oceanospirillales</taxon>
        <taxon>Oceanospirillaceae</taxon>
        <taxon>Neptunomonas</taxon>
    </lineage>
</organism>
<dbReference type="Pfam" id="PF12838">
    <property type="entry name" value="Fer4_7"/>
    <property type="match status" value="1"/>
</dbReference>
<keyword evidence="5" id="KW-0411">Iron-sulfur</keyword>
<feature type="transmembrane region" description="Helical" evidence="7">
    <location>
        <begin position="78"/>
        <end position="99"/>
    </location>
</feature>
<evidence type="ECO:0000313" key="10">
    <source>
        <dbReference type="Proteomes" id="UP000282818"/>
    </source>
</evidence>
<keyword evidence="7" id="KW-0812">Transmembrane</keyword>
<keyword evidence="2" id="KW-1003">Cell membrane</keyword>
<dbReference type="InterPro" id="IPR017896">
    <property type="entry name" value="4Fe4S_Fe-S-bd"/>
</dbReference>
<gene>
    <name evidence="9" type="ORF">EOE65_15750</name>
</gene>
<dbReference type="Gene3D" id="3.30.70.3270">
    <property type="match status" value="1"/>
</dbReference>
<reference evidence="9 10" key="1">
    <citation type="submission" date="2019-01" db="EMBL/GenBank/DDBJ databases">
        <authorList>
            <person name="Chen W.-M."/>
        </authorList>
    </citation>
    <scope>NUCLEOTIDE SEQUENCE [LARGE SCALE GENOMIC DNA]</scope>
    <source>
        <strain evidence="9 10">HPM-16</strain>
    </source>
</reference>
<evidence type="ECO:0000256" key="6">
    <source>
        <dbReference type="ARBA" id="ARBA00023136"/>
    </source>
</evidence>
<evidence type="ECO:0000256" key="3">
    <source>
        <dbReference type="ARBA" id="ARBA00022723"/>
    </source>
</evidence>
<feature type="transmembrane region" description="Helical" evidence="7">
    <location>
        <begin position="201"/>
        <end position="222"/>
    </location>
</feature>
<dbReference type="AlphaFoldDB" id="A0A437Q548"/>
<dbReference type="SUPFAM" id="SSF54862">
    <property type="entry name" value="4Fe-4S ferredoxins"/>
    <property type="match status" value="1"/>
</dbReference>
<feature type="domain" description="4Fe-4S ferredoxin-type" evidence="8">
    <location>
        <begin position="281"/>
        <end position="311"/>
    </location>
</feature>
<dbReference type="GO" id="GO:0051536">
    <property type="term" value="F:iron-sulfur cluster binding"/>
    <property type="evidence" value="ECO:0007669"/>
    <property type="project" value="UniProtKB-KW"/>
</dbReference>
<protein>
    <submittedName>
        <fullName evidence="9">4Fe-4S binding protein</fullName>
    </submittedName>
</protein>
<evidence type="ECO:0000259" key="8">
    <source>
        <dbReference type="PROSITE" id="PS51379"/>
    </source>
</evidence>
<keyword evidence="4" id="KW-0408">Iron</keyword>
<keyword evidence="3" id="KW-0479">Metal-binding</keyword>
<dbReference type="PROSITE" id="PS00198">
    <property type="entry name" value="4FE4S_FER_1"/>
    <property type="match status" value="1"/>
</dbReference>
<evidence type="ECO:0000256" key="1">
    <source>
        <dbReference type="ARBA" id="ARBA00004236"/>
    </source>
</evidence>
<dbReference type="PROSITE" id="PS51379">
    <property type="entry name" value="4FE4S_FER_2"/>
    <property type="match status" value="2"/>
</dbReference>
<evidence type="ECO:0000256" key="2">
    <source>
        <dbReference type="ARBA" id="ARBA00022475"/>
    </source>
</evidence>
<evidence type="ECO:0000256" key="4">
    <source>
        <dbReference type="ARBA" id="ARBA00023004"/>
    </source>
</evidence>
<dbReference type="EMBL" id="SACQ01000008">
    <property type="protein sequence ID" value="RVU29621.1"/>
    <property type="molecule type" value="Genomic_DNA"/>
</dbReference>
<comment type="caution">
    <text evidence="9">The sequence shown here is derived from an EMBL/GenBank/DDBJ whole genome shotgun (WGS) entry which is preliminary data.</text>
</comment>
<name>A0A437Q548_9GAMM</name>
<sequence length="348" mass="38853">MSQRFSLTVIRRSVQLFMFIFLVYGASVVGFYAADKISGALPSLSCAYDQMNADYCALIPLQHQFHHRLGAAVDTGNALQILMPVLTTLGTFLLLFVVLNKAFCGWVCPLGFFQEVMNIVGQKLGLRRVNQLPDATVDKIRPVKWLMLGGLVFGLPALTSLGFLSDEWGDPFCQICPSRILTTLMTGSHEQLFVDTSTPSYMALSILGDFLFGLVIAMALTLRQPFCRICPMLALHAVFRKAGFARLVKKGTSRCDRCGLCADACPMDIRELQTEHNHTDKARGITLADCTLCGRCVEFCPDKDVLQLRYLNQPIFSASPRYFKARKKAQTQWERVKLVEMPKSKVES</sequence>
<dbReference type="GO" id="GO:0046872">
    <property type="term" value="F:metal ion binding"/>
    <property type="evidence" value="ECO:0007669"/>
    <property type="project" value="UniProtKB-KW"/>
</dbReference>
<accession>A0A437Q548</accession>
<evidence type="ECO:0000256" key="5">
    <source>
        <dbReference type="ARBA" id="ARBA00023014"/>
    </source>
</evidence>
<dbReference type="PANTHER" id="PTHR30224:SF4">
    <property type="entry name" value="ELECTRON TRANSPORT PROTEIN YCCM-RELATED"/>
    <property type="match status" value="1"/>
</dbReference>
<dbReference type="GO" id="GO:0005886">
    <property type="term" value="C:plasma membrane"/>
    <property type="evidence" value="ECO:0007669"/>
    <property type="project" value="UniProtKB-SubCell"/>
</dbReference>
<dbReference type="InterPro" id="IPR052378">
    <property type="entry name" value="NosR_regulator"/>
</dbReference>
<proteinExistence type="predicted"/>
<evidence type="ECO:0000256" key="7">
    <source>
        <dbReference type="SAM" id="Phobius"/>
    </source>
</evidence>
<dbReference type="InterPro" id="IPR017900">
    <property type="entry name" value="4Fe4S_Fe_S_CS"/>
</dbReference>
<keyword evidence="7" id="KW-1133">Transmembrane helix</keyword>
<comment type="subcellular location">
    <subcellularLocation>
        <location evidence="1">Cell membrane</location>
    </subcellularLocation>
</comment>
<dbReference type="RefSeq" id="WP_127695477.1">
    <property type="nucleotide sequence ID" value="NZ_SACQ01000008.1"/>
</dbReference>
<dbReference type="Proteomes" id="UP000282818">
    <property type="component" value="Unassembled WGS sequence"/>
</dbReference>
<feature type="transmembrane region" description="Helical" evidence="7">
    <location>
        <begin position="145"/>
        <end position="164"/>
    </location>
</feature>
<dbReference type="Pfam" id="PF12801">
    <property type="entry name" value="Fer4_5"/>
    <property type="match status" value="2"/>
</dbReference>
<dbReference type="PANTHER" id="PTHR30224">
    <property type="entry name" value="ELECTRON TRANSPORT PROTEIN"/>
    <property type="match status" value="1"/>
</dbReference>
<feature type="domain" description="4Fe-4S ferredoxin-type" evidence="8">
    <location>
        <begin position="246"/>
        <end position="275"/>
    </location>
</feature>
<evidence type="ECO:0000313" key="9">
    <source>
        <dbReference type="EMBL" id="RVU29621.1"/>
    </source>
</evidence>
<keyword evidence="10" id="KW-1185">Reference proteome</keyword>
<keyword evidence="6 7" id="KW-0472">Membrane</keyword>